<dbReference type="EC" id="2.3.1.179" evidence="3 11"/>
<evidence type="ECO:0000256" key="8">
    <source>
        <dbReference type="ARBA" id="ARBA00023098"/>
    </source>
</evidence>
<accession>A0ABR8JJ85</accession>
<keyword evidence="7" id="KW-0276">Fatty acid metabolism</keyword>
<dbReference type="NCBIfam" id="TIGR03150">
    <property type="entry name" value="fabF"/>
    <property type="match status" value="1"/>
</dbReference>
<dbReference type="PROSITE" id="PS00606">
    <property type="entry name" value="KS3_1"/>
    <property type="match status" value="1"/>
</dbReference>
<keyword evidence="6 11" id="KW-0808">Transferase</keyword>
<evidence type="ECO:0000256" key="5">
    <source>
        <dbReference type="ARBA" id="ARBA00022516"/>
    </source>
</evidence>
<evidence type="ECO:0000256" key="11">
    <source>
        <dbReference type="PIRNR" id="PIRNR000447"/>
    </source>
</evidence>
<evidence type="ECO:0000256" key="4">
    <source>
        <dbReference type="ARBA" id="ARBA00014657"/>
    </source>
</evidence>
<dbReference type="PROSITE" id="PS52004">
    <property type="entry name" value="KS3_2"/>
    <property type="match status" value="1"/>
</dbReference>
<dbReference type="InterPro" id="IPR018201">
    <property type="entry name" value="Ketoacyl_synth_AS"/>
</dbReference>
<evidence type="ECO:0000256" key="7">
    <source>
        <dbReference type="ARBA" id="ARBA00022832"/>
    </source>
</evidence>
<dbReference type="SMART" id="SM00825">
    <property type="entry name" value="PKS_KS"/>
    <property type="match status" value="1"/>
</dbReference>
<comment type="similarity">
    <text evidence="2 11 12">Belongs to the thiolase-like superfamily. Beta-ketoacyl-ACP synthases family.</text>
</comment>
<dbReference type="GO" id="GO:0004315">
    <property type="term" value="F:3-oxoacyl-[acyl-carrier-protein] synthase activity"/>
    <property type="evidence" value="ECO:0007669"/>
    <property type="project" value="UniProtKB-EC"/>
</dbReference>
<dbReference type="PANTHER" id="PTHR11712">
    <property type="entry name" value="POLYKETIDE SYNTHASE-RELATED"/>
    <property type="match status" value="1"/>
</dbReference>
<dbReference type="InterPro" id="IPR000794">
    <property type="entry name" value="Beta-ketoacyl_synthase"/>
</dbReference>
<protein>
    <recommendedName>
        <fullName evidence="4 11">3-oxoacyl-[acyl-carrier-protein] synthase 2</fullName>
        <ecNumber evidence="3 11">2.3.1.179</ecNumber>
    </recommendedName>
</protein>
<dbReference type="InterPro" id="IPR017568">
    <property type="entry name" value="3-oxoacyl-ACP_synth-2"/>
</dbReference>
<feature type="domain" description="Ketosynthase family 3 (KS3)" evidence="13">
    <location>
        <begin position="3"/>
        <end position="413"/>
    </location>
</feature>
<dbReference type="Proteomes" id="UP000642468">
    <property type="component" value="Unassembled WGS sequence"/>
</dbReference>
<comment type="caution">
    <text evidence="14">The sequence shown here is derived from an EMBL/GenBank/DDBJ whole genome shotgun (WGS) entry which is preliminary data.</text>
</comment>
<evidence type="ECO:0000256" key="1">
    <source>
        <dbReference type="ARBA" id="ARBA00005194"/>
    </source>
</evidence>
<dbReference type="PANTHER" id="PTHR11712:SF336">
    <property type="entry name" value="3-OXOACYL-[ACYL-CARRIER-PROTEIN] SYNTHASE, MITOCHONDRIAL"/>
    <property type="match status" value="1"/>
</dbReference>
<dbReference type="InterPro" id="IPR020841">
    <property type="entry name" value="PKS_Beta-ketoAc_synthase_dom"/>
</dbReference>
<proteinExistence type="inferred from homology"/>
<evidence type="ECO:0000313" key="15">
    <source>
        <dbReference type="Proteomes" id="UP000642468"/>
    </source>
</evidence>
<evidence type="ECO:0000256" key="9">
    <source>
        <dbReference type="ARBA" id="ARBA00023160"/>
    </source>
</evidence>
<dbReference type="InterPro" id="IPR016039">
    <property type="entry name" value="Thiolase-like"/>
</dbReference>
<evidence type="ECO:0000256" key="10">
    <source>
        <dbReference type="ARBA" id="ARBA00023315"/>
    </source>
</evidence>
<dbReference type="InterPro" id="IPR014031">
    <property type="entry name" value="Ketoacyl_synth_C"/>
</dbReference>
<dbReference type="NCBIfam" id="NF005589">
    <property type="entry name" value="PRK07314.1"/>
    <property type="match status" value="1"/>
</dbReference>
<dbReference type="RefSeq" id="WP_190784750.1">
    <property type="nucleotide sequence ID" value="NZ_JACWZZ010000002.1"/>
</dbReference>
<comment type="catalytic activity">
    <reaction evidence="11">
        <text>a fatty acyl-[ACP] + malonyl-[ACP] + H(+) = a 3-oxoacyl-[ACP] + holo-[ACP] + CO2</text>
        <dbReference type="Rhea" id="RHEA:22836"/>
        <dbReference type="Rhea" id="RHEA-COMP:9623"/>
        <dbReference type="Rhea" id="RHEA-COMP:9685"/>
        <dbReference type="Rhea" id="RHEA-COMP:9916"/>
        <dbReference type="Rhea" id="RHEA-COMP:14125"/>
        <dbReference type="ChEBI" id="CHEBI:15378"/>
        <dbReference type="ChEBI" id="CHEBI:16526"/>
        <dbReference type="ChEBI" id="CHEBI:64479"/>
        <dbReference type="ChEBI" id="CHEBI:78449"/>
        <dbReference type="ChEBI" id="CHEBI:78776"/>
        <dbReference type="ChEBI" id="CHEBI:138651"/>
    </reaction>
</comment>
<comment type="pathway">
    <text evidence="1 11">Lipid metabolism; fatty acid biosynthesis.</text>
</comment>
<gene>
    <name evidence="14" type="primary">fabF</name>
    <name evidence="14" type="ORF">IC231_12105</name>
</gene>
<dbReference type="SUPFAM" id="SSF53901">
    <property type="entry name" value="Thiolase-like"/>
    <property type="match status" value="1"/>
</dbReference>
<comment type="function">
    <text evidence="11">Involved in the type II fatty acid elongation cycle. Catalyzes the elongation of a wide range of acyl-ACP by the addition of two carbons from malonyl-ACP to an acyl acceptor. Can efficiently catalyze the conversion of palmitoleoyl-ACP (cis-hexadec-9-enoyl-ACP) to cis-vaccenoyl-ACP (cis-octadec-11-enoyl-ACP), an essential step in the thermal regulation of fatty acid composition.</text>
</comment>
<keyword evidence="10 11" id="KW-0012">Acyltransferase</keyword>
<evidence type="ECO:0000256" key="6">
    <source>
        <dbReference type="ARBA" id="ARBA00022679"/>
    </source>
</evidence>
<evidence type="ECO:0000256" key="2">
    <source>
        <dbReference type="ARBA" id="ARBA00008467"/>
    </source>
</evidence>
<sequence>MAFRRVVVTGLGAITPLGSTVPAYWEGLRTGVSGAAPITRFDASKFKTRFACEVKNYNPDDYFDRKEGRKMDLFTQFAVIASDEAIQDAGLLEGVNKDRVGVIWGSGIGGLKTFQDESFNFAKGDGTPRYNPFFIPKMIADSSSGNISIKNGFRGPNFVTTSACASSSDAIVAAYNYIRLGMADAVVTGGSEAAITEAGVGGFNALKAMSERNDDALTASRPYDKERDGFVLGEGAGALVLEAYEHAQARGAKIYAEIIGGGLSSDAYHITAPDPTGEGVVLVMQNALRDAGIKPEDVDYINTHGTSTPLGDGAEIKAIQKVFGEHAYNLNISSTKSMTGHLLGGAGGIEAVASILAIQHGVIPPTINHSTDDPELDARLNFTFNAAQTREVNVAMSNTFGFGGHNTSVVFRRFQE</sequence>
<evidence type="ECO:0000256" key="3">
    <source>
        <dbReference type="ARBA" id="ARBA00012356"/>
    </source>
</evidence>
<dbReference type="Gene3D" id="3.40.47.10">
    <property type="match status" value="1"/>
</dbReference>
<dbReference type="Pfam" id="PF00109">
    <property type="entry name" value="ketoacyl-synt"/>
    <property type="match status" value="1"/>
</dbReference>
<evidence type="ECO:0000256" key="12">
    <source>
        <dbReference type="RuleBase" id="RU003694"/>
    </source>
</evidence>
<evidence type="ECO:0000259" key="13">
    <source>
        <dbReference type="PROSITE" id="PS52004"/>
    </source>
</evidence>
<keyword evidence="5 11" id="KW-0444">Lipid biosynthesis</keyword>
<keyword evidence="9 11" id="KW-0275">Fatty acid biosynthesis</keyword>
<dbReference type="PIRSF" id="PIRSF000447">
    <property type="entry name" value="KAS_II"/>
    <property type="match status" value="1"/>
</dbReference>
<keyword evidence="15" id="KW-1185">Reference proteome</keyword>
<reference evidence="14 15" key="1">
    <citation type="submission" date="2020-09" db="EMBL/GenBank/DDBJ databases">
        <authorList>
            <person name="Kim M.K."/>
        </authorList>
    </citation>
    <scope>NUCLEOTIDE SEQUENCE [LARGE SCALE GENOMIC DNA]</scope>
    <source>
        <strain evidence="14 15">BT646</strain>
    </source>
</reference>
<dbReference type="Pfam" id="PF02801">
    <property type="entry name" value="Ketoacyl-synt_C"/>
    <property type="match status" value="1"/>
</dbReference>
<dbReference type="InterPro" id="IPR014030">
    <property type="entry name" value="Ketoacyl_synth_N"/>
</dbReference>
<keyword evidence="8" id="KW-0443">Lipid metabolism</keyword>
<dbReference type="EMBL" id="JACWZZ010000002">
    <property type="protein sequence ID" value="MBD2715781.1"/>
    <property type="molecule type" value="Genomic_DNA"/>
</dbReference>
<comment type="catalytic activity">
    <reaction evidence="11">
        <text>(9Z)-hexadecenoyl-[ACP] + malonyl-[ACP] + H(+) = 3-oxo-(11Z)-octadecenoyl-[ACP] + holo-[ACP] + CO2</text>
        <dbReference type="Rhea" id="RHEA:55040"/>
        <dbReference type="Rhea" id="RHEA-COMP:9623"/>
        <dbReference type="Rhea" id="RHEA-COMP:9685"/>
        <dbReference type="Rhea" id="RHEA-COMP:10800"/>
        <dbReference type="Rhea" id="RHEA-COMP:14074"/>
        <dbReference type="ChEBI" id="CHEBI:15378"/>
        <dbReference type="ChEBI" id="CHEBI:16526"/>
        <dbReference type="ChEBI" id="CHEBI:64479"/>
        <dbReference type="ChEBI" id="CHEBI:78449"/>
        <dbReference type="ChEBI" id="CHEBI:83989"/>
        <dbReference type="ChEBI" id="CHEBI:138538"/>
        <dbReference type="EC" id="2.3.1.179"/>
    </reaction>
</comment>
<evidence type="ECO:0000313" key="14">
    <source>
        <dbReference type="EMBL" id="MBD2715781.1"/>
    </source>
</evidence>
<organism evidence="14 15">
    <name type="scientific">Hymenobacter duratus</name>
    <dbReference type="NCBI Taxonomy" id="2771356"/>
    <lineage>
        <taxon>Bacteria</taxon>
        <taxon>Pseudomonadati</taxon>
        <taxon>Bacteroidota</taxon>
        <taxon>Cytophagia</taxon>
        <taxon>Cytophagales</taxon>
        <taxon>Hymenobacteraceae</taxon>
        <taxon>Hymenobacter</taxon>
    </lineage>
</organism>
<name>A0ABR8JJ85_9BACT</name>
<dbReference type="CDD" id="cd00834">
    <property type="entry name" value="KAS_I_II"/>
    <property type="match status" value="1"/>
</dbReference>